<accession>A0ABP0HNS0</accession>
<evidence type="ECO:0000256" key="4">
    <source>
        <dbReference type="ARBA" id="ARBA00038168"/>
    </source>
</evidence>
<evidence type="ECO:0000256" key="5">
    <source>
        <dbReference type="SAM" id="MobiDB-lite"/>
    </source>
</evidence>
<dbReference type="InterPro" id="IPR036400">
    <property type="entry name" value="Cyt_B5-like_heme/steroid_sf"/>
</dbReference>
<dbReference type="Gene3D" id="1.20.190.10">
    <property type="entry name" value="Pesticidal crystal protein, N-terminal domain"/>
    <property type="match status" value="1"/>
</dbReference>
<evidence type="ECO:0000313" key="8">
    <source>
        <dbReference type="EMBL" id="CAK8991433.1"/>
    </source>
</evidence>
<dbReference type="InterPro" id="IPR050668">
    <property type="entry name" value="Cytochrome_b5"/>
</dbReference>
<feature type="region of interest" description="Disordered" evidence="5">
    <location>
        <begin position="99"/>
        <end position="123"/>
    </location>
</feature>
<feature type="compositionally biased region" description="Basic and acidic residues" evidence="5">
    <location>
        <begin position="102"/>
        <end position="121"/>
    </location>
</feature>
<dbReference type="SMART" id="SM01117">
    <property type="entry name" value="Cyt-b5"/>
    <property type="match status" value="1"/>
</dbReference>
<evidence type="ECO:0000256" key="2">
    <source>
        <dbReference type="ARBA" id="ARBA00022723"/>
    </source>
</evidence>
<feature type="region of interest" description="Disordered" evidence="5">
    <location>
        <begin position="834"/>
        <end position="862"/>
    </location>
</feature>
<keyword evidence="9" id="KW-1185">Reference proteome</keyword>
<organism evidence="8 9">
    <name type="scientific">Durusdinium trenchii</name>
    <dbReference type="NCBI Taxonomy" id="1381693"/>
    <lineage>
        <taxon>Eukaryota</taxon>
        <taxon>Sar</taxon>
        <taxon>Alveolata</taxon>
        <taxon>Dinophyceae</taxon>
        <taxon>Suessiales</taxon>
        <taxon>Symbiodiniaceae</taxon>
        <taxon>Durusdinium</taxon>
    </lineage>
</organism>
<feature type="signal peptide" evidence="6">
    <location>
        <begin position="1"/>
        <end position="20"/>
    </location>
</feature>
<dbReference type="EMBL" id="CAXAMN010000925">
    <property type="protein sequence ID" value="CAK8991433.1"/>
    <property type="molecule type" value="Genomic_DNA"/>
</dbReference>
<feature type="compositionally biased region" description="Basic and acidic residues" evidence="5">
    <location>
        <begin position="834"/>
        <end position="843"/>
    </location>
</feature>
<evidence type="ECO:0000256" key="3">
    <source>
        <dbReference type="ARBA" id="ARBA00023004"/>
    </source>
</evidence>
<dbReference type="SUPFAM" id="SSF55856">
    <property type="entry name" value="Cytochrome b5-like heme/steroid binding domain"/>
    <property type="match status" value="1"/>
</dbReference>
<dbReference type="Pfam" id="PF00173">
    <property type="entry name" value="Cyt-b5"/>
    <property type="match status" value="1"/>
</dbReference>
<dbReference type="PANTHER" id="PTHR19359">
    <property type="entry name" value="CYTOCHROME B5"/>
    <property type="match status" value="1"/>
</dbReference>
<feature type="domain" description="Cytochrome b5 heme-binding" evidence="7">
    <location>
        <begin position="798"/>
        <end position="839"/>
    </location>
</feature>
<evidence type="ECO:0000259" key="7">
    <source>
        <dbReference type="PROSITE" id="PS50255"/>
    </source>
</evidence>
<dbReference type="InterPro" id="IPR001199">
    <property type="entry name" value="Cyt_B5-like_heme/steroid-bd"/>
</dbReference>
<dbReference type="InterPro" id="IPR036716">
    <property type="entry name" value="Pest_crys_N_sf"/>
</dbReference>
<keyword evidence="3" id="KW-0408">Iron</keyword>
<comment type="caution">
    <text evidence="8">The sequence shown here is derived from an EMBL/GenBank/DDBJ whole genome shotgun (WGS) entry which is preliminary data.</text>
</comment>
<dbReference type="PROSITE" id="PS50255">
    <property type="entry name" value="CYTOCHROME_B5_2"/>
    <property type="match status" value="1"/>
</dbReference>
<keyword evidence="1" id="KW-0349">Heme</keyword>
<keyword evidence="6" id="KW-0732">Signal</keyword>
<keyword evidence="2" id="KW-0479">Metal-binding</keyword>
<dbReference type="Proteomes" id="UP001642484">
    <property type="component" value="Unassembled WGS sequence"/>
</dbReference>
<proteinExistence type="inferred from homology"/>
<dbReference type="Gene3D" id="3.10.120.10">
    <property type="entry name" value="Cytochrome b5-like heme/steroid binding domain"/>
    <property type="match status" value="1"/>
</dbReference>
<dbReference type="SUPFAM" id="SSF56849">
    <property type="entry name" value="delta-Endotoxin (insectocide), N-terminal domain"/>
    <property type="match status" value="1"/>
</dbReference>
<evidence type="ECO:0000313" key="9">
    <source>
        <dbReference type="Proteomes" id="UP001642484"/>
    </source>
</evidence>
<sequence length="862" mass="94120">MCARARHVAVLSWCVWAAVAERHEDATSWLQFSRDSQSQSTCGASDVGCQAQQLACSMATQIEVDWPVSSYQQLKDIQVQLQQVCQGAAPTEPTTVLLQTDKQQDKHEDGASRQRQDREEGSFTCPAAQQCAIDVVTYEQQNPGVKYANQGEKTVARTAVDTLKEVLKSAGIIALKGSIAFGLIGNILNNFFPSAGGLPSNPCTYATSDWGKCVWQQIMPFVQSFVAQQIDKAFESLWTKTIQGYQLRLWTLNATAYKNSAHYPNGTVQSMSNITRDRMYTDLGAVHNAMIGDINLFMTGYAINTTAGAYLARFATLHVGVMNNLLSYPTYRTAGDKYVFQTITTCYAQSVYQAATQAFKARMATFSQTLKTSYAQCGGLEPGLCALWSGDFKDTWTSCSWAFSASAISCVSGSCIPPTDPNTPIAAGTCFSQHKAWVENQTVAAWSNWLALIPWWLSNVLVMQTVPVQSNNLSSSLNFNCAALVVLGELLQQPLRNLERVLRETSAKRARARQLEEDTFVSGNIVLLVLFGPTALSTIYENCSDLMVLASMLVLGGSTILVAARLCQAWKPTRHLGTILQARILNTPENWRQNPARSALESTFFTAVVWGVYELHGDALFALQTGFLSGMSIVIASEVFAHGINFEVQADDSQQMDTSVRPVILGYLSFMVFVCVYAQGHQAVNSAALSVIINSLLWVIMGRCSVNTGVLKDLGMIVNKRALEAAENWTKFPVRSAAECAAWLSGQYLGHCFDSTFAGAVCGITAGVAAVLCSEAVQALLSSEVASTPKPKAGGSPEREWSWEEVEKHTSTEDAWLVIDGRVYDVTDFAPRHPGDAKADANARKQSTSHGDRTNRGHWKSI</sequence>
<reference evidence="8 9" key="1">
    <citation type="submission" date="2024-02" db="EMBL/GenBank/DDBJ databases">
        <authorList>
            <person name="Chen Y."/>
            <person name="Shah S."/>
            <person name="Dougan E. K."/>
            <person name="Thang M."/>
            <person name="Chan C."/>
        </authorList>
    </citation>
    <scope>NUCLEOTIDE SEQUENCE [LARGE SCALE GENOMIC DNA]</scope>
</reference>
<comment type="similarity">
    <text evidence="4">Belongs to the cytochrome b5 family.</text>
</comment>
<protein>
    <recommendedName>
        <fullName evidence="7">Cytochrome b5 heme-binding domain-containing protein</fullName>
    </recommendedName>
</protein>
<feature type="chain" id="PRO_5047399369" description="Cytochrome b5 heme-binding domain-containing protein" evidence="6">
    <location>
        <begin position="21"/>
        <end position="862"/>
    </location>
</feature>
<evidence type="ECO:0000256" key="6">
    <source>
        <dbReference type="SAM" id="SignalP"/>
    </source>
</evidence>
<gene>
    <name evidence="8" type="ORF">CCMP2556_LOCUS2455</name>
</gene>
<name>A0ABP0HNS0_9DINO</name>
<evidence type="ECO:0000256" key="1">
    <source>
        <dbReference type="ARBA" id="ARBA00022617"/>
    </source>
</evidence>